<keyword evidence="1" id="KW-1133">Transmembrane helix</keyword>
<gene>
    <name evidence="2" type="ORF">FG382_02760</name>
</gene>
<feature type="transmembrane region" description="Helical" evidence="1">
    <location>
        <begin position="72"/>
        <end position="93"/>
    </location>
</feature>
<keyword evidence="3" id="KW-1185">Reference proteome</keyword>
<comment type="caution">
    <text evidence="2">The sequence shown here is derived from an EMBL/GenBank/DDBJ whole genome shotgun (WGS) entry which is preliminary data.</text>
</comment>
<dbReference type="Proteomes" id="UP000317316">
    <property type="component" value="Unassembled WGS sequence"/>
</dbReference>
<feature type="transmembrane region" description="Helical" evidence="1">
    <location>
        <begin position="39"/>
        <end position="60"/>
    </location>
</feature>
<proteinExistence type="predicted"/>
<evidence type="ECO:0000313" key="2">
    <source>
        <dbReference type="EMBL" id="TQR17086.1"/>
    </source>
</evidence>
<reference evidence="2 3" key="1">
    <citation type="submission" date="2019-05" db="EMBL/GenBank/DDBJ databases">
        <title>Psychrobacillus vulpis sp. nov., a new species isolated from feces of a red fox that inhabits in The Tablas de Daimiel Natural Park, Albacete, Spain.</title>
        <authorList>
            <person name="Rodriguez M."/>
            <person name="Reina J.C."/>
            <person name="Bejar V."/>
            <person name="Llamas I."/>
        </authorList>
    </citation>
    <scope>NUCLEOTIDE SEQUENCE [LARGE SCALE GENOMIC DNA]</scope>
    <source>
        <strain evidence="2 3">NEAU-3TGS17</strain>
    </source>
</reference>
<keyword evidence="1" id="KW-0812">Transmembrane</keyword>
<dbReference type="AlphaFoldDB" id="A0A544TI03"/>
<evidence type="ECO:0000256" key="1">
    <source>
        <dbReference type="SAM" id="Phobius"/>
    </source>
</evidence>
<dbReference type="EMBL" id="VDGH01000001">
    <property type="protein sequence ID" value="TQR17086.1"/>
    <property type="molecule type" value="Genomic_DNA"/>
</dbReference>
<dbReference type="OrthoDB" id="2858410at2"/>
<name>A0A544TI03_9BACI</name>
<organism evidence="2 3">
    <name type="scientific">Psychrobacillus lasiicapitis</name>
    <dbReference type="NCBI Taxonomy" id="1636719"/>
    <lineage>
        <taxon>Bacteria</taxon>
        <taxon>Bacillati</taxon>
        <taxon>Bacillota</taxon>
        <taxon>Bacilli</taxon>
        <taxon>Bacillales</taxon>
        <taxon>Bacillaceae</taxon>
        <taxon>Psychrobacillus</taxon>
    </lineage>
</organism>
<dbReference type="RefSeq" id="WP_142537328.1">
    <property type="nucleotide sequence ID" value="NZ_BMIE01000002.1"/>
</dbReference>
<accession>A0A544TI03</accession>
<feature type="transmembrane region" description="Helical" evidence="1">
    <location>
        <begin position="7"/>
        <end position="33"/>
    </location>
</feature>
<protein>
    <recommendedName>
        <fullName evidence="4">Outer membrane protein assembly factor BamE</fullName>
    </recommendedName>
</protein>
<keyword evidence="1" id="KW-0472">Membrane</keyword>
<sequence>MINKNYTLGILATSVFVHISLYIALAFFISFFFASYSLLSISAVLLPLISVLVVLFILWKRSTFTNELKGKILLLITAVLCFLPSLFLVNLLGKNEEKLNFTIEKWVNEPDDRAYFVYDFLDEYEMVGKSKEDIQKLLGEPDENHSYSPTENVISYFLGPEVGWISIDGTYLVIWFDDGKQAIDYAVETY</sequence>
<evidence type="ECO:0008006" key="4">
    <source>
        <dbReference type="Google" id="ProtNLM"/>
    </source>
</evidence>
<evidence type="ECO:0000313" key="3">
    <source>
        <dbReference type="Proteomes" id="UP000317316"/>
    </source>
</evidence>